<keyword evidence="3 4" id="KW-0456">Lyase</keyword>
<dbReference type="Pfam" id="PF01329">
    <property type="entry name" value="Pterin_4a"/>
    <property type="match status" value="1"/>
</dbReference>
<organism evidence="5 6">
    <name type="scientific">Acaryochloris thomasi RCC1774</name>
    <dbReference type="NCBI Taxonomy" id="1764569"/>
    <lineage>
        <taxon>Bacteria</taxon>
        <taxon>Bacillati</taxon>
        <taxon>Cyanobacteriota</taxon>
        <taxon>Cyanophyceae</taxon>
        <taxon>Acaryochloridales</taxon>
        <taxon>Acaryochloridaceae</taxon>
        <taxon>Acaryochloris</taxon>
        <taxon>Acaryochloris thomasi</taxon>
    </lineage>
</organism>
<comment type="caution">
    <text evidence="5">The sequence shown here is derived from an EMBL/GenBank/DDBJ whole genome shotgun (WGS) entry which is preliminary data.</text>
</comment>
<dbReference type="CDD" id="cd00488">
    <property type="entry name" value="PCD_DCoH"/>
    <property type="match status" value="1"/>
</dbReference>
<dbReference type="HAMAP" id="MF_00434">
    <property type="entry name" value="Pterin_4_alpha"/>
    <property type="match status" value="1"/>
</dbReference>
<dbReference type="SUPFAM" id="SSF55248">
    <property type="entry name" value="PCD-like"/>
    <property type="match status" value="1"/>
</dbReference>
<dbReference type="Gene3D" id="3.30.1360.20">
    <property type="entry name" value="Transcriptional coactivator/pterin dehydratase"/>
    <property type="match status" value="1"/>
</dbReference>
<gene>
    <name evidence="5" type="primary">phhB_1</name>
    <name evidence="5" type="ORF">C1752_01284</name>
</gene>
<dbReference type="InterPro" id="IPR001533">
    <property type="entry name" value="Pterin_deHydtase"/>
</dbReference>
<dbReference type="OrthoDB" id="9794987at2"/>
<reference evidence="5 6" key="1">
    <citation type="journal article" date="2018" name="Sci. Rep.">
        <title>A novel species of the marine cyanobacterium Acaryochloris with a unique pigment content and lifestyle.</title>
        <authorList>
            <person name="Partensky F."/>
            <person name="Six C."/>
            <person name="Ratin M."/>
            <person name="Garczarek L."/>
            <person name="Vaulot D."/>
            <person name="Probert I."/>
            <person name="Calteau A."/>
            <person name="Gourvil P."/>
            <person name="Marie D."/>
            <person name="Grebert T."/>
            <person name="Bouchier C."/>
            <person name="Le Panse S."/>
            <person name="Gachenot M."/>
            <person name="Rodriguez F."/>
            <person name="Garrido J.L."/>
        </authorList>
    </citation>
    <scope>NUCLEOTIDE SEQUENCE [LARGE SCALE GENOMIC DNA]</scope>
    <source>
        <strain evidence="5 6">RCC1774</strain>
    </source>
</reference>
<dbReference type="EC" id="4.2.1.96" evidence="4"/>
<proteinExistence type="inferred from homology"/>
<dbReference type="PANTHER" id="PTHR12599:SF0">
    <property type="entry name" value="PTERIN-4-ALPHA-CARBINOLAMINE DEHYDRATASE"/>
    <property type="match status" value="1"/>
</dbReference>
<keyword evidence="6" id="KW-1185">Reference proteome</keyword>
<evidence type="ECO:0000256" key="2">
    <source>
        <dbReference type="ARBA" id="ARBA00006472"/>
    </source>
</evidence>
<name>A0A2W1K1S3_9CYAN</name>
<accession>A0A2W1K1S3</accession>
<dbReference type="RefSeq" id="WP_110985256.1">
    <property type="nucleotide sequence ID" value="NZ_CAWNWM010000003.1"/>
</dbReference>
<dbReference type="Proteomes" id="UP000248857">
    <property type="component" value="Unassembled WGS sequence"/>
</dbReference>
<dbReference type="GO" id="GO:0008124">
    <property type="term" value="F:4-alpha-hydroxytetrahydrobiopterin dehydratase activity"/>
    <property type="evidence" value="ECO:0007669"/>
    <property type="project" value="UniProtKB-UniRule"/>
</dbReference>
<evidence type="ECO:0000256" key="1">
    <source>
        <dbReference type="ARBA" id="ARBA00001554"/>
    </source>
</evidence>
<evidence type="ECO:0000256" key="3">
    <source>
        <dbReference type="ARBA" id="ARBA00023239"/>
    </source>
</evidence>
<sequence>MPVRLDKAAITEKTSTLPDWKTDGETLHQTKKFQDFVEAIAFVNKLVSPAEAIGHHPDISISYNKVSITITTHDAGGLTELDFQLAQTISNLV</sequence>
<evidence type="ECO:0000313" key="6">
    <source>
        <dbReference type="Proteomes" id="UP000248857"/>
    </source>
</evidence>
<dbReference type="EMBL" id="PQWO01000003">
    <property type="protein sequence ID" value="PZD74411.1"/>
    <property type="molecule type" value="Genomic_DNA"/>
</dbReference>
<evidence type="ECO:0000313" key="5">
    <source>
        <dbReference type="EMBL" id="PZD74411.1"/>
    </source>
</evidence>
<evidence type="ECO:0000256" key="4">
    <source>
        <dbReference type="HAMAP-Rule" id="MF_00434"/>
    </source>
</evidence>
<dbReference type="GO" id="GO:0006729">
    <property type="term" value="P:tetrahydrobiopterin biosynthetic process"/>
    <property type="evidence" value="ECO:0007669"/>
    <property type="project" value="InterPro"/>
</dbReference>
<dbReference type="PANTHER" id="PTHR12599">
    <property type="entry name" value="PTERIN-4-ALPHA-CARBINOLAMINE DEHYDRATASE"/>
    <property type="match status" value="1"/>
</dbReference>
<comment type="similarity">
    <text evidence="2 4">Belongs to the pterin-4-alpha-carbinolamine dehydratase family.</text>
</comment>
<dbReference type="NCBIfam" id="NF002017">
    <property type="entry name" value="PRK00823.1-2"/>
    <property type="match status" value="1"/>
</dbReference>
<protein>
    <recommendedName>
        <fullName evidence="4">Putative pterin-4-alpha-carbinolamine dehydratase</fullName>
        <shortName evidence="4">PHS</shortName>
        <ecNumber evidence="4">4.2.1.96</ecNumber>
    </recommendedName>
    <alternativeName>
        <fullName evidence="4">4-alpha-hydroxy-tetrahydropterin dehydratase</fullName>
    </alternativeName>
    <alternativeName>
        <fullName evidence="4">Pterin carbinolamine dehydratase</fullName>
        <shortName evidence="4">PCD</shortName>
    </alternativeName>
</protein>
<dbReference type="InterPro" id="IPR036428">
    <property type="entry name" value="PCD_sf"/>
</dbReference>
<dbReference type="AlphaFoldDB" id="A0A2W1K1S3"/>
<comment type="catalytic activity">
    <reaction evidence="1 4">
        <text>(4aS,6R)-4a-hydroxy-L-erythro-5,6,7,8-tetrahydrobiopterin = (6R)-L-erythro-6,7-dihydrobiopterin + H2O</text>
        <dbReference type="Rhea" id="RHEA:11920"/>
        <dbReference type="ChEBI" id="CHEBI:15377"/>
        <dbReference type="ChEBI" id="CHEBI:15642"/>
        <dbReference type="ChEBI" id="CHEBI:43120"/>
        <dbReference type="EC" id="4.2.1.96"/>
    </reaction>
</comment>